<dbReference type="InterPro" id="IPR014871">
    <property type="entry name" value="dUTPase/dCTP_pyrophosphatase"/>
</dbReference>
<dbReference type="SUPFAM" id="SSF101386">
    <property type="entry name" value="all-alpha NTP pyrophosphatases"/>
    <property type="match status" value="1"/>
</dbReference>
<dbReference type="Pfam" id="PF08761">
    <property type="entry name" value="dUTPase_2"/>
    <property type="match status" value="1"/>
</dbReference>
<dbReference type="KEGG" id="tbn:TBH_C1094"/>
<proteinExistence type="predicted"/>
<organism evidence="1 2">
    <name type="scientific">Thiolapillus brandeum</name>
    <dbReference type="NCBI Taxonomy" id="1076588"/>
    <lineage>
        <taxon>Bacteria</taxon>
        <taxon>Pseudomonadati</taxon>
        <taxon>Pseudomonadota</taxon>
        <taxon>Gammaproteobacteria</taxon>
        <taxon>Chromatiales</taxon>
        <taxon>Sedimenticolaceae</taxon>
        <taxon>Thiolapillus</taxon>
    </lineage>
</organism>
<accession>A0A7U6GI52</accession>
<dbReference type="CDD" id="cd11527">
    <property type="entry name" value="NTP-PPase_dUTPase"/>
    <property type="match status" value="1"/>
</dbReference>
<gene>
    <name evidence="1" type="ORF">TBH_C1094</name>
</gene>
<keyword evidence="2" id="KW-1185">Reference proteome</keyword>
<reference evidence="1 2" key="1">
    <citation type="journal article" date="2014" name="PLoS ONE">
        <title>Physiological and genomic features of a novel sulfur-oxidizing gammaproteobacterium belonging to a previously uncultivated symbiotic lineage isolated from a hydrothermal vent.</title>
        <authorList>
            <person name="Nunoura T."/>
            <person name="Takaki Y."/>
            <person name="Kazama H."/>
            <person name="Kakuta J."/>
            <person name="Shimamura S."/>
            <person name="Makita H."/>
            <person name="Hirai M."/>
            <person name="Miyazaki M."/>
            <person name="Takai K."/>
        </authorList>
    </citation>
    <scope>NUCLEOTIDE SEQUENCE [LARGE SCALE GENOMIC DNA]</scope>
    <source>
        <strain evidence="1 2">Hiromi1</strain>
    </source>
</reference>
<dbReference type="Gene3D" id="1.10.4010.10">
    <property type="entry name" value="Type II deoxyuridine triphosphatase"/>
    <property type="match status" value="1"/>
</dbReference>
<evidence type="ECO:0008006" key="3">
    <source>
        <dbReference type="Google" id="ProtNLM"/>
    </source>
</evidence>
<name>A0A7U6GI52_9GAMM</name>
<evidence type="ECO:0000313" key="2">
    <source>
        <dbReference type="Proteomes" id="UP000031631"/>
    </source>
</evidence>
<protein>
    <recommendedName>
        <fullName evidence="3">dUTP diphosphatase</fullName>
    </recommendedName>
</protein>
<dbReference type="AlphaFoldDB" id="A0A7U6GI52"/>
<sequence>MNAVSHQTIIFMKQKLLNMLDLQDQLNRQINPDWLQAGYEWYRAIWLESAELMEHYGWKWWKAQEHDLEQIRLELIDIWHFGLSAELVSCRGDHASAAANMLARLQGRQSRENDFRNNVDQLARHALEQQALDMPAFLTLLGDVDSSFDDLYRIYVGKNVLNRFRQDHGYKDGSYIKTWEGREDNEHLAEIAATVDANENNFEEQIYTALEARYPGT</sequence>
<dbReference type="Proteomes" id="UP000031631">
    <property type="component" value="Chromosome"/>
</dbReference>
<evidence type="ECO:0000313" key="1">
    <source>
        <dbReference type="EMBL" id="BAO44023.1"/>
    </source>
</evidence>
<dbReference type="EMBL" id="AP012273">
    <property type="protein sequence ID" value="BAO44023.1"/>
    <property type="molecule type" value="Genomic_DNA"/>
</dbReference>